<feature type="transmembrane region" description="Helical" evidence="2">
    <location>
        <begin position="83"/>
        <end position="108"/>
    </location>
</feature>
<accession>A0A9D1MCY7</accession>
<name>A0A9D1MCY7_9FIRM</name>
<feature type="region of interest" description="Disordered" evidence="1">
    <location>
        <begin position="348"/>
        <end position="425"/>
    </location>
</feature>
<proteinExistence type="predicted"/>
<evidence type="ECO:0000313" key="4">
    <source>
        <dbReference type="Proteomes" id="UP000824109"/>
    </source>
</evidence>
<sequence>MEESRLGLWLERNLPTLLLFIIRIVEVFAASIVPSVLSVIVIFLAPSERSWSVLSVFCFIITTAVNWYFWLDFAVERESVKQFYIINGIVQAIYIAASIVGYFFLGYLVYSMTFANLRIFEVFEMKTIHSVLITDGISVLVMIACERWSRAHIDKIREVLKKNGADKVEMEDKSESIVPTKQDRAIETLSVEEMAEEIVRDEEERLEAAREAAESEPEELWNDDISKGHGETIVRVDYSEEGTDTDENDFVPGAEVNENEDYEADSLWNSEIYEGRTEGGKPVTDFEDELNELPPEPAEDEPLWDEAFYRQRGNAEELERIYAEEEATAAPEEVPYDADSLWNSDFYRGTDKNDIPERVLDLSDEPEDIPEDSSEDGYAPDALWDNVGRAIGDDMPENEEPINPNMDYDTDSLWSKDMHMGKENK</sequence>
<evidence type="ECO:0000256" key="1">
    <source>
        <dbReference type="SAM" id="MobiDB-lite"/>
    </source>
</evidence>
<dbReference type="Proteomes" id="UP000824109">
    <property type="component" value="Unassembled WGS sequence"/>
</dbReference>
<protein>
    <submittedName>
        <fullName evidence="3">Uncharacterized protein</fullName>
    </submittedName>
</protein>
<keyword evidence="2" id="KW-0812">Transmembrane</keyword>
<organism evidence="3 4">
    <name type="scientific">Candidatus Ornithomonoglobus merdipullorum</name>
    <dbReference type="NCBI Taxonomy" id="2840895"/>
    <lineage>
        <taxon>Bacteria</taxon>
        <taxon>Bacillati</taxon>
        <taxon>Bacillota</taxon>
        <taxon>Clostridia</taxon>
        <taxon>Candidatus Ornithomonoglobus</taxon>
    </lineage>
</organism>
<feature type="compositionally biased region" description="Acidic residues" evidence="1">
    <location>
        <begin position="362"/>
        <end position="375"/>
    </location>
</feature>
<evidence type="ECO:0000313" key="3">
    <source>
        <dbReference type="EMBL" id="HIU57885.1"/>
    </source>
</evidence>
<feature type="compositionally biased region" description="Basic and acidic residues" evidence="1">
    <location>
        <begin position="414"/>
        <end position="425"/>
    </location>
</feature>
<comment type="caution">
    <text evidence="3">The sequence shown here is derived from an EMBL/GenBank/DDBJ whole genome shotgun (WGS) entry which is preliminary data.</text>
</comment>
<gene>
    <name evidence="3" type="ORF">IAA61_08790</name>
</gene>
<feature type="transmembrane region" description="Helical" evidence="2">
    <location>
        <begin position="51"/>
        <end position="71"/>
    </location>
</feature>
<feature type="transmembrane region" description="Helical" evidence="2">
    <location>
        <begin position="20"/>
        <end position="45"/>
    </location>
</feature>
<reference evidence="3" key="1">
    <citation type="submission" date="2020-10" db="EMBL/GenBank/DDBJ databases">
        <authorList>
            <person name="Gilroy R."/>
        </authorList>
    </citation>
    <scope>NUCLEOTIDE SEQUENCE</scope>
    <source>
        <strain evidence="3">USAMLcec3-3695</strain>
    </source>
</reference>
<feature type="compositionally biased region" description="Acidic residues" evidence="1">
    <location>
        <begin position="285"/>
        <end position="303"/>
    </location>
</feature>
<evidence type="ECO:0000256" key="2">
    <source>
        <dbReference type="SAM" id="Phobius"/>
    </source>
</evidence>
<feature type="region of interest" description="Disordered" evidence="1">
    <location>
        <begin position="242"/>
        <end position="303"/>
    </location>
</feature>
<dbReference type="EMBL" id="DVNB01000087">
    <property type="protein sequence ID" value="HIU57885.1"/>
    <property type="molecule type" value="Genomic_DNA"/>
</dbReference>
<feature type="compositionally biased region" description="Basic and acidic residues" evidence="1">
    <location>
        <begin position="348"/>
        <end position="361"/>
    </location>
</feature>
<keyword evidence="2" id="KW-0472">Membrane</keyword>
<dbReference type="AlphaFoldDB" id="A0A9D1MCY7"/>
<keyword evidence="2" id="KW-1133">Transmembrane helix</keyword>
<reference evidence="3" key="2">
    <citation type="journal article" date="2021" name="PeerJ">
        <title>Extensive microbial diversity within the chicken gut microbiome revealed by metagenomics and culture.</title>
        <authorList>
            <person name="Gilroy R."/>
            <person name="Ravi A."/>
            <person name="Getino M."/>
            <person name="Pursley I."/>
            <person name="Horton D.L."/>
            <person name="Alikhan N.F."/>
            <person name="Baker D."/>
            <person name="Gharbi K."/>
            <person name="Hall N."/>
            <person name="Watson M."/>
            <person name="Adriaenssens E.M."/>
            <person name="Foster-Nyarko E."/>
            <person name="Jarju S."/>
            <person name="Secka A."/>
            <person name="Antonio M."/>
            <person name="Oren A."/>
            <person name="Chaudhuri R.R."/>
            <person name="La Ragione R."/>
            <person name="Hildebrand F."/>
            <person name="Pallen M.J."/>
        </authorList>
    </citation>
    <scope>NUCLEOTIDE SEQUENCE</scope>
    <source>
        <strain evidence="3">USAMLcec3-3695</strain>
    </source>
</reference>